<protein>
    <submittedName>
        <fullName evidence="1">Uncharacterized protein</fullName>
    </submittedName>
</protein>
<dbReference type="Gene3D" id="2.30.110.10">
    <property type="entry name" value="Electron Transport, Fmn-binding Protein, Chain A"/>
    <property type="match status" value="1"/>
</dbReference>
<organism evidence="1">
    <name type="scientific">bioreactor metagenome</name>
    <dbReference type="NCBI Taxonomy" id="1076179"/>
    <lineage>
        <taxon>unclassified sequences</taxon>
        <taxon>metagenomes</taxon>
        <taxon>ecological metagenomes</taxon>
    </lineage>
</organism>
<accession>A0A645IY75</accession>
<dbReference type="InterPro" id="IPR012349">
    <property type="entry name" value="Split_barrel_FMN-bd"/>
</dbReference>
<evidence type="ECO:0000313" key="1">
    <source>
        <dbReference type="EMBL" id="MPN56146.1"/>
    </source>
</evidence>
<reference evidence="1" key="1">
    <citation type="submission" date="2019-08" db="EMBL/GenBank/DDBJ databases">
        <authorList>
            <person name="Kucharzyk K."/>
            <person name="Murdoch R.W."/>
            <person name="Higgins S."/>
            <person name="Loffler F."/>
        </authorList>
    </citation>
    <scope>NUCLEOTIDE SEQUENCE</scope>
</reference>
<proteinExistence type="predicted"/>
<comment type="caution">
    <text evidence="1">The sequence shown here is derived from an EMBL/GenBank/DDBJ whole genome shotgun (WGS) entry which is preliminary data.</text>
</comment>
<gene>
    <name evidence="1" type="ORF">SDC9_203832</name>
</gene>
<sequence>MRAIMKHYTGKEDWTFTEGGLKGTGFFKLTVTEMTCKEYK</sequence>
<dbReference type="EMBL" id="VSSQ01126167">
    <property type="protein sequence ID" value="MPN56146.1"/>
    <property type="molecule type" value="Genomic_DNA"/>
</dbReference>
<name>A0A645IY75_9ZZZZ</name>
<dbReference type="SUPFAM" id="SSF50475">
    <property type="entry name" value="FMN-binding split barrel"/>
    <property type="match status" value="1"/>
</dbReference>
<dbReference type="AlphaFoldDB" id="A0A645IY75"/>